<keyword evidence="3" id="KW-1185">Reference proteome</keyword>
<organism evidence="2 3">
    <name type="scientific">Azospirillum argentinense</name>
    <dbReference type="NCBI Taxonomy" id="2970906"/>
    <lineage>
        <taxon>Bacteria</taxon>
        <taxon>Pseudomonadati</taxon>
        <taxon>Pseudomonadota</taxon>
        <taxon>Alphaproteobacteria</taxon>
        <taxon>Rhodospirillales</taxon>
        <taxon>Azospirillaceae</taxon>
        <taxon>Azospirillum</taxon>
    </lineage>
</organism>
<accession>A0ABW8VIN4</accession>
<dbReference type="Proteomes" id="UP001628281">
    <property type="component" value="Unassembled WGS sequence"/>
</dbReference>
<evidence type="ECO:0000313" key="3">
    <source>
        <dbReference type="Proteomes" id="UP001628281"/>
    </source>
</evidence>
<reference evidence="2 3" key="1">
    <citation type="submission" date="2024-11" db="EMBL/GenBank/DDBJ databases">
        <title>Draft genome sequences of two bacteria associated to sugarcane roots in Colombia.</title>
        <authorList>
            <person name="Pardo-Diaz S."/>
            <person name="Masmela-Mendoza J."/>
            <person name="Delgadillo-Duran P."/>
            <person name="Bautista E.J."/>
            <person name="Rojas-Tapias D.F."/>
        </authorList>
    </citation>
    <scope>NUCLEOTIDE SEQUENCE [LARGE SCALE GENOMIC DNA]</scope>
    <source>
        <strain evidence="2 3">Ap18</strain>
    </source>
</reference>
<dbReference type="RefSeq" id="WP_407825279.1">
    <property type="nucleotide sequence ID" value="NZ_JBJLSN010000046.1"/>
</dbReference>
<gene>
    <name evidence="2" type="ORF">ACJ41P_24545</name>
</gene>
<dbReference type="EMBL" id="JBJLSN010000046">
    <property type="protein sequence ID" value="MFL7904322.1"/>
    <property type="molecule type" value="Genomic_DNA"/>
</dbReference>
<sequence>MSKSQVRFMQHIARNSASVSISGLGVDREREAKRGGGGSGKKGGARRATKTPTRGPAAYGIRRLHVLALQELERYVASGRLAHPPSVTHAAMVACSAWFDKVSGAERSRVLVPGLTRKEQADCQWAFKAWLKAAAGFSAKPVRSRALLENRRFEISAEVLPGAMPRLLDGLAVAAWWIRGAIIRAVAETKGEGWMAIPPRPGCAPAVVDASALDAIIEAVERGDGDGVVRHLLQGPAEAEEPAEVHALTKPDVTAVTGSVEQRLVRVEYDRVKTERANAEHSRVVLALIRYLEACGWRAEAEVDWIDVLGAHGGVESIFEVKSITDDNETAQIRAGVAQLLEYRWRTGRPSASLWLVLSRRPVQEWIGGYLKSVGIGLLWFTADGRAGGPELKRPQ</sequence>
<name>A0ABW8VIN4_9PROT</name>
<evidence type="ECO:0000256" key="1">
    <source>
        <dbReference type="SAM" id="MobiDB-lite"/>
    </source>
</evidence>
<comment type="caution">
    <text evidence="2">The sequence shown here is derived from an EMBL/GenBank/DDBJ whole genome shotgun (WGS) entry which is preliminary data.</text>
</comment>
<protein>
    <recommendedName>
        <fullName evidence="4">Protein NO VEIN C-terminal domain-containing protein</fullName>
    </recommendedName>
</protein>
<proteinExistence type="predicted"/>
<evidence type="ECO:0000313" key="2">
    <source>
        <dbReference type="EMBL" id="MFL7904322.1"/>
    </source>
</evidence>
<evidence type="ECO:0008006" key="4">
    <source>
        <dbReference type="Google" id="ProtNLM"/>
    </source>
</evidence>
<feature type="region of interest" description="Disordered" evidence="1">
    <location>
        <begin position="23"/>
        <end position="55"/>
    </location>
</feature>